<dbReference type="EMBL" id="CP134146">
    <property type="protein sequence ID" value="WNC69630.1"/>
    <property type="molecule type" value="Genomic_DNA"/>
</dbReference>
<dbReference type="RefSeq" id="WP_348388773.1">
    <property type="nucleotide sequence ID" value="NZ_CP134146.1"/>
</dbReference>
<dbReference type="Proteomes" id="UP001248581">
    <property type="component" value="Chromosome"/>
</dbReference>
<evidence type="ECO:0000256" key="2">
    <source>
        <dbReference type="SAM" id="SignalP"/>
    </source>
</evidence>
<sequence length="216" mass="22752">MKRVVTAIIILLLLLSSGAAINKFKQNDPTLSADTKMRLTDNEVATVIDHPKTVNNTAVQAKGVRKHSASVVDTQQNQINSAPKTVANTETKEPTPSAVNNTIETSDIAATTNVVRGANVNASYTKQPNIKTIAPETSQESTPVPLNTPLHNDSVEQLDDSLVKTALVEQLYVDKEQPLTVKLDLLNLSPPMPPGTLGGGNGNGGPGAGQQSVSSN</sequence>
<proteinExistence type="predicted"/>
<feature type="compositionally biased region" description="Gly residues" evidence="1">
    <location>
        <begin position="196"/>
        <end position="208"/>
    </location>
</feature>
<organism evidence="3 4">
    <name type="scientific">Thalassotalea nanhaiensis</name>
    <dbReference type="NCBI Taxonomy" id="3065648"/>
    <lineage>
        <taxon>Bacteria</taxon>
        <taxon>Pseudomonadati</taxon>
        <taxon>Pseudomonadota</taxon>
        <taxon>Gammaproteobacteria</taxon>
        <taxon>Alteromonadales</taxon>
        <taxon>Colwelliaceae</taxon>
        <taxon>Thalassotalea</taxon>
    </lineage>
</organism>
<keyword evidence="4" id="KW-1185">Reference proteome</keyword>
<protein>
    <submittedName>
        <fullName evidence="3">Uncharacterized protein</fullName>
    </submittedName>
</protein>
<feature type="chain" id="PRO_5046370027" evidence="2">
    <location>
        <begin position="23"/>
        <end position="216"/>
    </location>
</feature>
<evidence type="ECO:0000313" key="4">
    <source>
        <dbReference type="Proteomes" id="UP001248581"/>
    </source>
</evidence>
<evidence type="ECO:0000256" key="1">
    <source>
        <dbReference type="SAM" id="MobiDB-lite"/>
    </source>
</evidence>
<evidence type="ECO:0000313" key="3">
    <source>
        <dbReference type="EMBL" id="WNC69630.1"/>
    </source>
</evidence>
<feature type="signal peptide" evidence="2">
    <location>
        <begin position="1"/>
        <end position="22"/>
    </location>
</feature>
<gene>
    <name evidence="3" type="ORF">RI845_05640</name>
</gene>
<name>A0ABY9TLP1_9GAMM</name>
<reference evidence="4" key="1">
    <citation type="submission" date="2023-09" db="EMBL/GenBank/DDBJ databases">
        <authorList>
            <person name="Li S."/>
            <person name="Li X."/>
            <person name="Zhang C."/>
            <person name="Zhao Z."/>
        </authorList>
    </citation>
    <scope>NUCLEOTIDE SEQUENCE [LARGE SCALE GENOMIC DNA]</scope>
    <source>
        <strain evidence="4">SQ345</strain>
    </source>
</reference>
<feature type="region of interest" description="Disordered" evidence="1">
    <location>
        <begin position="190"/>
        <end position="216"/>
    </location>
</feature>
<accession>A0ABY9TLP1</accession>
<keyword evidence="2" id="KW-0732">Signal</keyword>